<dbReference type="Gene3D" id="1.10.630.10">
    <property type="entry name" value="Cytochrome P450"/>
    <property type="match status" value="1"/>
</dbReference>
<reference evidence="11" key="1">
    <citation type="journal article" date="2021" name="Mol. Biol. Rep.">
        <title>Identification and response of cytochrome P450 genes in the brackish water flea Diaphanosoma celebensis after exposure to benzo[alpha]pyrene and heavy metals.</title>
        <authorList>
            <person name="Han J."/>
            <person name="Lee K.W."/>
        </authorList>
    </citation>
    <scope>NUCLEOTIDE SEQUENCE</scope>
</reference>
<keyword evidence="6 8" id="KW-0408">Iron</keyword>
<comment type="cofactor">
    <cofactor evidence="1 8">
        <name>heme</name>
        <dbReference type="ChEBI" id="CHEBI:30413"/>
    </cofactor>
</comment>
<dbReference type="InterPro" id="IPR002401">
    <property type="entry name" value="Cyt_P450_E_grp-I"/>
</dbReference>
<name>A0A896SZB0_9CRUS</name>
<keyword evidence="3 8" id="KW-0349">Heme</keyword>
<dbReference type="InterPro" id="IPR001128">
    <property type="entry name" value="Cyt_P450"/>
</dbReference>
<dbReference type="EMBL" id="MN953635">
    <property type="protein sequence ID" value="QSD59127.1"/>
    <property type="molecule type" value="mRNA"/>
</dbReference>
<dbReference type="GO" id="GO:0005506">
    <property type="term" value="F:iron ion binding"/>
    <property type="evidence" value="ECO:0007669"/>
    <property type="project" value="InterPro"/>
</dbReference>
<organism evidence="11">
    <name type="scientific">Diaphanosoma celebensis</name>
    <dbReference type="NCBI Taxonomy" id="2184134"/>
    <lineage>
        <taxon>Eukaryota</taxon>
        <taxon>Metazoa</taxon>
        <taxon>Ecdysozoa</taxon>
        <taxon>Arthropoda</taxon>
        <taxon>Crustacea</taxon>
        <taxon>Branchiopoda</taxon>
        <taxon>Diplostraca</taxon>
        <taxon>Cladocera</taxon>
        <taxon>Ctenopoda</taxon>
        <taxon>Sididae</taxon>
        <taxon>Diaphanosoma</taxon>
    </lineage>
</organism>
<dbReference type="PRINTS" id="PR00463">
    <property type="entry name" value="EP450I"/>
</dbReference>
<dbReference type="GO" id="GO:0006082">
    <property type="term" value="P:organic acid metabolic process"/>
    <property type="evidence" value="ECO:0007669"/>
    <property type="project" value="TreeGrafter"/>
</dbReference>
<protein>
    <submittedName>
        <fullName evidence="11">CYP370A15</fullName>
    </submittedName>
</protein>
<evidence type="ECO:0000256" key="8">
    <source>
        <dbReference type="PIRSR" id="PIRSR602401-1"/>
    </source>
</evidence>
<keyword evidence="10" id="KW-0732">Signal</keyword>
<dbReference type="InterPro" id="IPR050182">
    <property type="entry name" value="Cytochrome_P450_fam2"/>
</dbReference>
<dbReference type="PRINTS" id="PR00385">
    <property type="entry name" value="P450"/>
</dbReference>
<dbReference type="FunFam" id="1.10.630.10:FF:000036">
    <property type="entry name" value="CYtochrome P450 family"/>
    <property type="match status" value="1"/>
</dbReference>
<evidence type="ECO:0000256" key="6">
    <source>
        <dbReference type="ARBA" id="ARBA00023004"/>
    </source>
</evidence>
<dbReference type="PROSITE" id="PS00086">
    <property type="entry name" value="CYTOCHROME_P450"/>
    <property type="match status" value="1"/>
</dbReference>
<evidence type="ECO:0000256" key="4">
    <source>
        <dbReference type="ARBA" id="ARBA00022723"/>
    </source>
</evidence>
<evidence type="ECO:0000313" key="11">
    <source>
        <dbReference type="EMBL" id="QSD59127.1"/>
    </source>
</evidence>
<dbReference type="PANTHER" id="PTHR24300">
    <property type="entry name" value="CYTOCHROME P450 508A4-RELATED"/>
    <property type="match status" value="1"/>
</dbReference>
<gene>
    <name evidence="11" type="primary">CYP370A15</name>
</gene>
<keyword evidence="4 8" id="KW-0479">Metal-binding</keyword>
<dbReference type="SUPFAM" id="SSF48264">
    <property type="entry name" value="Cytochrome P450"/>
    <property type="match status" value="1"/>
</dbReference>
<evidence type="ECO:0000256" key="1">
    <source>
        <dbReference type="ARBA" id="ARBA00001971"/>
    </source>
</evidence>
<feature type="signal peptide" evidence="10">
    <location>
        <begin position="1"/>
        <end position="22"/>
    </location>
</feature>
<evidence type="ECO:0000256" key="2">
    <source>
        <dbReference type="ARBA" id="ARBA00010617"/>
    </source>
</evidence>
<dbReference type="InterPro" id="IPR036396">
    <property type="entry name" value="Cyt_P450_sf"/>
</dbReference>
<sequence length="494" mass="56599">MDVYFTICAVAVLLFLLWRVSRRPDGFPPGPRGVPLLGYIPFVKRHDPVYPFKAMMKLSEMYGPVVGFYMGPRQAFISVCGYEAVKEALHNDDIIGRPHLPAQQERTYGKNLGIMFTEGQFWQEQRRFTLRHLRDLGFGKTSIEDMMIDEVVELLDEITAVAAADPDRVVDYKGIFNISVINVLWAIVGGERYRRDDRNLKKLLQTLETIFRSGNALRSAVPMPAFVFRMFPFLREYFGTRNDLFTALIGYFESVIKEHEETFKENEPRDFIDVYLQEIRNRSDPTFHVEQLVSIILDIFAAGAESVTNSIGFVLLYLLHHPDVQRKMQEELDVVCGDSLPKFEHRLRLPYTEAVLMEVQRIGNIAPFTVPHLATKETRIKGFTVPKGSIVSINIHSVHNEVAYWKDPHVFRPERHLDARGKVIRTDHFLPFGAGKRLCIGESLAKNTFYLFVTALVKTLRFSAVPGQPLPTLNPRNGFTLGYEGFLAVTHRRC</sequence>
<keyword evidence="7 9" id="KW-0503">Monooxygenase</keyword>
<evidence type="ECO:0000256" key="3">
    <source>
        <dbReference type="ARBA" id="ARBA00022617"/>
    </source>
</evidence>
<evidence type="ECO:0000256" key="10">
    <source>
        <dbReference type="SAM" id="SignalP"/>
    </source>
</evidence>
<accession>A0A896SZB0</accession>
<dbReference type="GO" id="GO:0020037">
    <property type="term" value="F:heme binding"/>
    <property type="evidence" value="ECO:0007669"/>
    <property type="project" value="InterPro"/>
</dbReference>
<evidence type="ECO:0000256" key="7">
    <source>
        <dbReference type="ARBA" id="ARBA00023033"/>
    </source>
</evidence>
<evidence type="ECO:0000256" key="5">
    <source>
        <dbReference type="ARBA" id="ARBA00023002"/>
    </source>
</evidence>
<dbReference type="GO" id="GO:0016712">
    <property type="term" value="F:oxidoreductase activity, acting on paired donors, with incorporation or reduction of molecular oxygen, reduced flavin or flavoprotein as one donor, and incorporation of one atom of oxygen"/>
    <property type="evidence" value="ECO:0007669"/>
    <property type="project" value="TreeGrafter"/>
</dbReference>
<dbReference type="GO" id="GO:0008395">
    <property type="term" value="F:steroid hydroxylase activity"/>
    <property type="evidence" value="ECO:0007669"/>
    <property type="project" value="TreeGrafter"/>
</dbReference>
<dbReference type="InterPro" id="IPR017972">
    <property type="entry name" value="Cyt_P450_CS"/>
</dbReference>
<feature type="chain" id="PRO_5032623418" evidence="10">
    <location>
        <begin position="23"/>
        <end position="494"/>
    </location>
</feature>
<dbReference type="PANTHER" id="PTHR24300:SF376">
    <property type="entry name" value="CYTOCHROME P450 15A1"/>
    <property type="match status" value="1"/>
</dbReference>
<evidence type="ECO:0000256" key="9">
    <source>
        <dbReference type="RuleBase" id="RU000461"/>
    </source>
</evidence>
<proteinExistence type="evidence at transcript level"/>
<dbReference type="AlphaFoldDB" id="A0A896SZB0"/>
<feature type="binding site" description="axial binding residue" evidence="8">
    <location>
        <position position="439"/>
    </location>
    <ligand>
        <name>heme</name>
        <dbReference type="ChEBI" id="CHEBI:30413"/>
    </ligand>
    <ligandPart>
        <name>Fe</name>
        <dbReference type="ChEBI" id="CHEBI:18248"/>
    </ligandPart>
</feature>
<dbReference type="GO" id="GO:0005737">
    <property type="term" value="C:cytoplasm"/>
    <property type="evidence" value="ECO:0007669"/>
    <property type="project" value="TreeGrafter"/>
</dbReference>
<keyword evidence="5 9" id="KW-0560">Oxidoreductase</keyword>
<dbReference type="Pfam" id="PF00067">
    <property type="entry name" value="p450"/>
    <property type="match status" value="1"/>
</dbReference>
<dbReference type="GO" id="GO:0006805">
    <property type="term" value="P:xenobiotic metabolic process"/>
    <property type="evidence" value="ECO:0007669"/>
    <property type="project" value="TreeGrafter"/>
</dbReference>
<comment type="similarity">
    <text evidence="2 9">Belongs to the cytochrome P450 family.</text>
</comment>